<dbReference type="CDD" id="cd00338">
    <property type="entry name" value="Ser_Recombinase"/>
    <property type="match status" value="1"/>
</dbReference>
<dbReference type="AlphaFoldDB" id="A0AAW8EN03"/>
<reference evidence="4" key="1">
    <citation type="submission" date="2023-07" db="EMBL/GenBank/DDBJ databases">
        <title>Sorghum-associated microbial communities from plants grown in Nebraska, USA.</title>
        <authorList>
            <person name="Schachtman D."/>
        </authorList>
    </citation>
    <scope>NUCLEOTIDE SEQUENCE</scope>
    <source>
        <strain evidence="4">DS3315</strain>
    </source>
</reference>
<dbReference type="SUPFAM" id="SSF53041">
    <property type="entry name" value="Resolvase-like"/>
    <property type="match status" value="1"/>
</dbReference>
<comment type="caution">
    <text evidence="4">The sequence shown here is derived from an EMBL/GenBank/DDBJ whole genome shotgun (WGS) entry which is preliminary data.</text>
</comment>
<dbReference type="InterPro" id="IPR011109">
    <property type="entry name" value="DNA_bind_recombinase_dom"/>
</dbReference>
<dbReference type="GO" id="GO:0000150">
    <property type="term" value="F:DNA strand exchange activity"/>
    <property type="evidence" value="ECO:0007669"/>
    <property type="project" value="InterPro"/>
</dbReference>
<accession>A0AAW8EN03</accession>
<evidence type="ECO:0000313" key="5">
    <source>
        <dbReference type="Proteomes" id="UP001224845"/>
    </source>
</evidence>
<dbReference type="InterPro" id="IPR038109">
    <property type="entry name" value="DNA_bind_recomb_sf"/>
</dbReference>
<organism evidence="4 5">
    <name type="scientific">Variovorax paradoxus</name>
    <dbReference type="NCBI Taxonomy" id="34073"/>
    <lineage>
        <taxon>Bacteria</taxon>
        <taxon>Pseudomonadati</taxon>
        <taxon>Pseudomonadota</taxon>
        <taxon>Betaproteobacteria</taxon>
        <taxon>Burkholderiales</taxon>
        <taxon>Comamonadaceae</taxon>
        <taxon>Variovorax</taxon>
    </lineage>
</organism>
<name>A0AAW8EN03_VARPD</name>
<dbReference type="InterPro" id="IPR050639">
    <property type="entry name" value="SSR_resolvase"/>
</dbReference>
<dbReference type="RefSeq" id="WP_307596564.1">
    <property type="nucleotide sequence ID" value="NZ_JAUSRV010000018.1"/>
</dbReference>
<evidence type="ECO:0000256" key="2">
    <source>
        <dbReference type="ARBA" id="ARBA00023172"/>
    </source>
</evidence>
<dbReference type="PROSITE" id="PS51736">
    <property type="entry name" value="RECOMBINASES_3"/>
    <property type="match status" value="1"/>
</dbReference>
<dbReference type="GO" id="GO:0003677">
    <property type="term" value="F:DNA binding"/>
    <property type="evidence" value="ECO:0007669"/>
    <property type="project" value="UniProtKB-KW"/>
</dbReference>
<dbReference type="PANTHER" id="PTHR30461">
    <property type="entry name" value="DNA-INVERTASE FROM LAMBDOID PROPHAGE"/>
    <property type="match status" value="1"/>
</dbReference>
<sequence>MPTAYSYIRFSSEKQQLGDSLRRQVEHAEKYAQRAGFTLDHSSYRDLGISAFKGRNASEGKLGTFLRAVEQGLIASDSTLLIEDFDRLSRDEIDNALSLFLRIIQSGITLVTLKDEQVYTRERIRRDQASLIVSIMYLGRAHDESKMKSRRVSQAWDAKRQSGKPMTAVGPAWLKLAEDRSQWLVLEEKARVVRTIFKLALAGNGAPTIAKILNTEDTPTMKSAPHWTFGNVAAILKNSAVIGMFTPKKAVANPIPDYYPKIISETDFALTQQAMAKRRWLGGRGSETVANLFAGLSYCHVCDGKMRIVGQQGKHVYLKCQTAYAGMGCDEGRFPYRAAEKAILQHMARHLASRLAFDSTESEDPALVLRQKRDELNRRQRNLIASLEEVGSPALRQRINELQLQIDDIERKLSAALPARARAVANEETAVLLKTLEWSAGDEFSLELRKRLQLEVRRMLEAVYFWCDVENSRPTVALKYLSDLGGRSYFLDVTPFMEKIGGARPSRTKLASST</sequence>
<dbReference type="Gene3D" id="3.40.50.1390">
    <property type="entry name" value="Resolvase, N-terminal catalytic domain"/>
    <property type="match status" value="1"/>
</dbReference>
<dbReference type="Proteomes" id="UP001224845">
    <property type="component" value="Unassembled WGS sequence"/>
</dbReference>
<proteinExistence type="predicted"/>
<dbReference type="Pfam" id="PF07508">
    <property type="entry name" value="Recombinase"/>
    <property type="match status" value="1"/>
</dbReference>
<dbReference type="Pfam" id="PF13408">
    <property type="entry name" value="Zn_ribbon_recom"/>
    <property type="match status" value="1"/>
</dbReference>
<keyword evidence="1" id="KW-0238">DNA-binding</keyword>
<dbReference type="InterPro" id="IPR025827">
    <property type="entry name" value="Zn_ribbon_recom_dom"/>
</dbReference>
<evidence type="ECO:0000259" key="3">
    <source>
        <dbReference type="PROSITE" id="PS51736"/>
    </source>
</evidence>
<dbReference type="PANTHER" id="PTHR30461:SF2">
    <property type="entry name" value="SERINE RECOMBINASE PINE-RELATED"/>
    <property type="match status" value="1"/>
</dbReference>
<dbReference type="InterPro" id="IPR036162">
    <property type="entry name" value="Resolvase-like_N_sf"/>
</dbReference>
<gene>
    <name evidence="4" type="ORF">J2W39_005820</name>
</gene>
<dbReference type="EMBL" id="JAUSRV010000018">
    <property type="protein sequence ID" value="MDP9974551.1"/>
    <property type="molecule type" value="Genomic_DNA"/>
</dbReference>
<feature type="domain" description="Resolvase/invertase-type recombinase catalytic" evidence="3">
    <location>
        <begin position="3"/>
        <end position="163"/>
    </location>
</feature>
<protein>
    <submittedName>
        <fullName evidence="4">DNA invertase Pin-like site-specific DNA recombinase</fullName>
    </submittedName>
</protein>
<dbReference type="Pfam" id="PF00239">
    <property type="entry name" value="Resolvase"/>
    <property type="match status" value="1"/>
</dbReference>
<keyword evidence="2" id="KW-0233">DNA recombination</keyword>
<dbReference type="SMART" id="SM00857">
    <property type="entry name" value="Resolvase"/>
    <property type="match status" value="1"/>
</dbReference>
<evidence type="ECO:0000313" key="4">
    <source>
        <dbReference type="EMBL" id="MDP9974551.1"/>
    </source>
</evidence>
<dbReference type="InterPro" id="IPR006119">
    <property type="entry name" value="Resolv_N"/>
</dbReference>
<dbReference type="Gene3D" id="3.90.1750.20">
    <property type="entry name" value="Putative Large Serine Recombinase, Chain B, Domain 2"/>
    <property type="match status" value="1"/>
</dbReference>
<evidence type="ECO:0000256" key="1">
    <source>
        <dbReference type="ARBA" id="ARBA00023125"/>
    </source>
</evidence>